<keyword evidence="3" id="KW-1185">Reference proteome</keyword>
<keyword evidence="1" id="KW-1133">Transmembrane helix</keyword>
<dbReference type="InterPro" id="IPR008621">
    <property type="entry name" value="Cbb3-typ_cyt_oxidase_comp"/>
</dbReference>
<keyword evidence="1" id="KW-0472">Membrane</keyword>
<name>A0ABX8WQF4_9GAMM</name>
<evidence type="ECO:0000256" key="1">
    <source>
        <dbReference type="SAM" id="Phobius"/>
    </source>
</evidence>
<evidence type="ECO:0000313" key="3">
    <source>
        <dbReference type="Proteomes" id="UP000824755"/>
    </source>
</evidence>
<keyword evidence="1" id="KW-0812">Transmembrane</keyword>
<accession>A0ABX8WQF4</accession>
<organism evidence="2 3">
    <name type="scientific">Lysobacter soyae</name>
    <dbReference type="NCBI Taxonomy" id="2764185"/>
    <lineage>
        <taxon>Bacteria</taxon>
        <taxon>Pseudomonadati</taxon>
        <taxon>Pseudomonadota</taxon>
        <taxon>Gammaproteobacteria</taxon>
        <taxon>Lysobacterales</taxon>
        <taxon>Lysobacteraceae</taxon>
        <taxon>Lysobacter</taxon>
    </lineage>
</organism>
<protein>
    <submittedName>
        <fullName evidence="2">Cbb3-type cytochrome c oxidase subunit 3</fullName>
    </submittedName>
</protein>
<feature type="transmembrane region" description="Helical" evidence="1">
    <location>
        <begin position="6"/>
        <end position="25"/>
    </location>
</feature>
<proteinExistence type="predicted"/>
<evidence type="ECO:0000313" key="2">
    <source>
        <dbReference type="EMBL" id="QYR52522.1"/>
    </source>
</evidence>
<sequence length="50" mass="5514">MSAGTLSGIISLALLVLFVAGWLWVWSPRRREVFDAAARLPLEESEGDVK</sequence>
<dbReference type="RefSeq" id="WP_220379307.1">
    <property type="nucleotide sequence ID" value="NZ_CP080544.1"/>
</dbReference>
<dbReference type="EMBL" id="CP080544">
    <property type="protein sequence ID" value="QYR52522.1"/>
    <property type="molecule type" value="Genomic_DNA"/>
</dbReference>
<gene>
    <name evidence="2" type="ORF">H8L67_07960</name>
</gene>
<dbReference type="Pfam" id="PF05545">
    <property type="entry name" value="FixQ"/>
    <property type="match status" value="1"/>
</dbReference>
<dbReference type="Proteomes" id="UP000824755">
    <property type="component" value="Chromosome"/>
</dbReference>
<reference evidence="2 3" key="1">
    <citation type="submission" date="2021-08" db="EMBL/GenBank/DDBJ databases">
        <title>Lysobacter sp. strain CJ11 Genome sequencing and assembly.</title>
        <authorList>
            <person name="Kim I."/>
        </authorList>
    </citation>
    <scope>NUCLEOTIDE SEQUENCE [LARGE SCALE GENOMIC DNA]</scope>
    <source>
        <strain evidence="2 3">CJ11</strain>
    </source>
</reference>